<reference evidence="2 3" key="1">
    <citation type="submission" date="2018-02" db="EMBL/GenBank/DDBJ databases">
        <title>Draft genome of wild Prunus yedoensis var. nudiflora.</title>
        <authorList>
            <person name="Baek S."/>
            <person name="Kim J.-H."/>
            <person name="Choi K."/>
            <person name="Kim G.-B."/>
            <person name="Cho A."/>
            <person name="Jang H."/>
            <person name="Shin C.-H."/>
            <person name="Yu H.-J."/>
            <person name="Mun J.-H."/>
        </authorList>
    </citation>
    <scope>NUCLEOTIDE SEQUENCE [LARGE SCALE GENOMIC DNA]</scope>
    <source>
        <strain evidence="3">cv. Jeju island</strain>
        <tissue evidence="2">Leaf</tissue>
    </source>
</reference>
<feature type="chain" id="PRO_5016384994" evidence="1">
    <location>
        <begin position="19"/>
        <end position="123"/>
    </location>
</feature>
<accession>A0A314Y535</accession>
<dbReference type="PANTHER" id="PTHR42678">
    <property type="entry name" value="AMIDASE"/>
    <property type="match status" value="1"/>
</dbReference>
<dbReference type="InterPro" id="IPR036928">
    <property type="entry name" value="AS_sf"/>
</dbReference>
<evidence type="ECO:0000313" key="2">
    <source>
        <dbReference type="EMBL" id="PQQ03205.1"/>
    </source>
</evidence>
<dbReference type="Proteomes" id="UP000250321">
    <property type="component" value="Unassembled WGS sequence"/>
</dbReference>
<proteinExistence type="predicted"/>
<keyword evidence="1" id="KW-0732">Signal</keyword>
<sequence length="123" mass="12947">MFIVIHFVGSGLLLEAEATNGIGNAEKAALVNLGKLSKNGFEKLVMKKRLDAVVAPSEAVSTLLAIAGSPGVVVPAGYNKDGVPFGIFFGGLRGSEPKLIETAYGFEQATMIRKPPSLKNFKI</sequence>
<dbReference type="AlphaFoldDB" id="A0A314Y535"/>
<organism evidence="2 3">
    <name type="scientific">Prunus yedoensis var. nudiflora</name>
    <dbReference type="NCBI Taxonomy" id="2094558"/>
    <lineage>
        <taxon>Eukaryota</taxon>
        <taxon>Viridiplantae</taxon>
        <taxon>Streptophyta</taxon>
        <taxon>Embryophyta</taxon>
        <taxon>Tracheophyta</taxon>
        <taxon>Spermatophyta</taxon>
        <taxon>Magnoliopsida</taxon>
        <taxon>eudicotyledons</taxon>
        <taxon>Gunneridae</taxon>
        <taxon>Pentapetalae</taxon>
        <taxon>rosids</taxon>
        <taxon>fabids</taxon>
        <taxon>Rosales</taxon>
        <taxon>Rosaceae</taxon>
        <taxon>Amygdaloideae</taxon>
        <taxon>Amygdaleae</taxon>
        <taxon>Prunus</taxon>
    </lineage>
</organism>
<gene>
    <name evidence="2" type="ORF">Pyn_01614</name>
</gene>
<comment type="caution">
    <text evidence="2">The sequence shown here is derived from an EMBL/GenBank/DDBJ whole genome shotgun (WGS) entry which is preliminary data.</text>
</comment>
<dbReference type="OrthoDB" id="566138at2759"/>
<dbReference type="PANTHER" id="PTHR42678:SF36">
    <property type="entry name" value="C869.01-LIKE PROTEIN, PUTATIVE-RELATED"/>
    <property type="match status" value="1"/>
</dbReference>
<dbReference type="EMBL" id="PJQY01001370">
    <property type="protein sequence ID" value="PQQ03205.1"/>
    <property type="molecule type" value="Genomic_DNA"/>
</dbReference>
<evidence type="ECO:0000256" key="1">
    <source>
        <dbReference type="SAM" id="SignalP"/>
    </source>
</evidence>
<dbReference type="Gene3D" id="3.90.1300.10">
    <property type="entry name" value="Amidase signature (AS) domain"/>
    <property type="match status" value="1"/>
</dbReference>
<name>A0A314Y535_PRUYE</name>
<dbReference type="STRING" id="2094558.A0A314Y535"/>
<evidence type="ECO:0000313" key="3">
    <source>
        <dbReference type="Proteomes" id="UP000250321"/>
    </source>
</evidence>
<keyword evidence="3" id="KW-1185">Reference proteome</keyword>
<protein>
    <submittedName>
        <fullName evidence="2">Putative amidase isoform X2</fullName>
    </submittedName>
</protein>
<dbReference type="SUPFAM" id="SSF75304">
    <property type="entry name" value="Amidase signature (AS) enzymes"/>
    <property type="match status" value="1"/>
</dbReference>
<feature type="signal peptide" evidence="1">
    <location>
        <begin position="1"/>
        <end position="18"/>
    </location>
</feature>